<dbReference type="Pfam" id="PF04542">
    <property type="entry name" value="Sigma70_r2"/>
    <property type="match status" value="1"/>
</dbReference>
<dbReference type="PANTHER" id="PTHR43133:SF50">
    <property type="entry name" value="ECF RNA POLYMERASE SIGMA FACTOR SIGM"/>
    <property type="match status" value="1"/>
</dbReference>
<dbReference type="InterPro" id="IPR013324">
    <property type="entry name" value="RNA_pol_sigma_r3/r4-like"/>
</dbReference>
<dbReference type="RefSeq" id="WP_203995404.1">
    <property type="nucleotide sequence ID" value="NZ_BOPG01000025.1"/>
</dbReference>
<dbReference type="InterPro" id="IPR014284">
    <property type="entry name" value="RNA_pol_sigma-70_dom"/>
</dbReference>
<protein>
    <submittedName>
        <fullName evidence="8">RNA polymerase sigma24 factor</fullName>
    </submittedName>
</protein>
<dbReference type="GO" id="GO:0003677">
    <property type="term" value="F:DNA binding"/>
    <property type="evidence" value="ECO:0007669"/>
    <property type="project" value="UniProtKB-KW"/>
</dbReference>
<keyword evidence="4" id="KW-0238">DNA-binding</keyword>
<comment type="similarity">
    <text evidence="1">Belongs to the sigma-70 factor family. ECF subfamily.</text>
</comment>
<evidence type="ECO:0000256" key="5">
    <source>
        <dbReference type="ARBA" id="ARBA00023163"/>
    </source>
</evidence>
<keyword evidence="5" id="KW-0804">Transcription</keyword>
<gene>
    <name evidence="8" type="ORF">Vau01_041820</name>
</gene>
<dbReference type="EMBL" id="BOPG01000025">
    <property type="protein sequence ID" value="GIJ56666.1"/>
    <property type="molecule type" value="Genomic_DNA"/>
</dbReference>
<feature type="domain" description="RNA polymerase sigma factor 70 region 4 type 2" evidence="7">
    <location>
        <begin position="99"/>
        <end position="151"/>
    </location>
</feature>
<dbReference type="Proteomes" id="UP000612585">
    <property type="component" value="Unassembled WGS sequence"/>
</dbReference>
<dbReference type="AlphaFoldDB" id="A0A8J4E0C8"/>
<dbReference type="GO" id="GO:0006352">
    <property type="term" value="P:DNA-templated transcription initiation"/>
    <property type="evidence" value="ECO:0007669"/>
    <property type="project" value="InterPro"/>
</dbReference>
<evidence type="ECO:0000256" key="3">
    <source>
        <dbReference type="ARBA" id="ARBA00023082"/>
    </source>
</evidence>
<dbReference type="InterPro" id="IPR013249">
    <property type="entry name" value="RNA_pol_sigma70_r4_t2"/>
</dbReference>
<dbReference type="SUPFAM" id="SSF88659">
    <property type="entry name" value="Sigma3 and sigma4 domains of RNA polymerase sigma factors"/>
    <property type="match status" value="1"/>
</dbReference>
<keyword evidence="2" id="KW-0805">Transcription regulation</keyword>
<reference evidence="8" key="1">
    <citation type="submission" date="2021-01" db="EMBL/GenBank/DDBJ databases">
        <title>Whole genome shotgun sequence of Virgisporangium aurantiacum NBRC 16421.</title>
        <authorList>
            <person name="Komaki H."/>
            <person name="Tamura T."/>
        </authorList>
    </citation>
    <scope>NUCLEOTIDE SEQUENCE</scope>
    <source>
        <strain evidence="8">NBRC 16421</strain>
    </source>
</reference>
<evidence type="ECO:0000259" key="6">
    <source>
        <dbReference type="Pfam" id="PF04542"/>
    </source>
</evidence>
<dbReference type="InterPro" id="IPR013325">
    <property type="entry name" value="RNA_pol_sigma_r2"/>
</dbReference>
<keyword evidence="9" id="KW-1185">Reference proteome</keyword>
<dbReference type="Gene3D" id="1.10.1740.10">
    <property type="match status" value="1"/>
</dbReference>
<dbReference type="Pfam" id="PF08281">
    <property type="entry name" value="Sigma70_r4_2"/>
    <property type="match status" value="1"/>
</dbReference>
<feature type="domain" description="RNA polymerase sigma-70 region 2" evidence="6">
    <location>
        <begin position="10"/>
        <end position="76"/>
    </location>
</feature>
<dbReference type="NCBIfam" id="TIGR02937">
    <property type="entry name" value="sigma70-ECF"/>
    <property type="match status" value="1"/>
</dbReference>
<dbReference type="InterPro" id="IPR039425">
    <property type="entry name" value="RNA_pol_sigma-70-like"/>
</dbReference>
<evidence type="ECO:0000313" key="8">
    <source>
        <dbReference type="EMBL" id="GIJ56666.1"/>
    </source>
</evidence>
<evidence type="ECO:0000256" key="4">
    <source>
        <dbReference type="ARBA" id="ARBA00023125"/>
    </source>
</evidence>
<dbReference type="InterPro" id="IPR036388">
    <property type="entry name" value="WH-like_DNA-bd_sf"/>
</dbReference>
<dbReference type="GO" id="GO:0016987">
    <property type="term" value="F:sigma factor activity"/>
    <property type="evidence" value="ECO:0007669"/>
    <property type="project" value="UniProtKB-KW"/>
</dbReference>
<dbReference type="PANTHER" id="PTHR43133">
    <property type="entry name" value="RNA POLYMERASE ECF-TYPE SIGMA FACTO"/>
    <property type="match status" value="1"/>
</dbReference>
<evidence type="ECO:0000313" key="9">
    <source>
        <dbReference type="Proteomes" id="UP000612585"/>
    </source>
</evidence>
<dbReference type="Gene3D" id="1.10.10.10">
    <property type="entry name" value="Winged helix-like DNA-binding domain superfamily/Winged helix DNA-binding domain"/>
    <property type="match status" value="1"/>
</dbReference>
<keyword evidence="3" id="KW-0731">Sigma factor</keyword>
<dbReference type="InterPro" id="IPR007627">
    <property type="entry name" value="RNA_pol_sigma70_r2"/>
</dbReference>
<proteinExistence type="inferred from homology"/>
<comment type="caution">
    <text evidence="8">The sequence shown here is derived from an EMBL/GenBank/DDBJ whole genome shotgun (WGS) entry which is preliminary data.</text>
</comment>
<evidence type="ECO:0000256" key="2">
    <source>
        <dbReference type="ARBA" id="ARBA00023015"/>
    </source>
</evidence>
<dbReference type="SUPFAM" id="SSF88946">
    <property type="entry name" value="Sigma2 domain of RNA polymerase sigma factors"/>
    <property type="match status" value="1"/>
</dbReference>
<sequence length="166" mass="18529">MADTGEFDTFYRDTRRRLFTMMYALTGDIGEAQDITQDAYARAWQHWDRVSGYDDAEGWVRTVARRIAISRWRRARNALTAHRRSAIRDQLPGPDPDLVALVTALAALAAPVRTAIVLHHLVDLSVAEVARETGTPEGTVKARLVRGRRALAAALGTENPEDVHVR</sequence>
<accession>A0A8J4E0C8</accession>
<evidence type="ECO:0000256" key="1">
    <source>
        <dbReference type="ARBA" id="ARBA00010641"/>
    </source>
</evidence>
<name>A0A8J4E0C8_9ACTN</name>
<evidence type="ECO:0000259" key="7">
    <source>
        <dbReference type="Pfam" id="PF08281"/>
    </source>
</evidence>
<organism evidence="8 9">
    <name type="scientific">Virgisporangium aurantiacum</name>
    <dbReference type="NCBI Taxonomy" id="175570"/>
    <lineage>
        <taxon>Bacteria</taxon>
        <taxon>Bacillati</taxon>
        <taxon>Actinomycetota</taxon>
        <taxon>Actinomycetes</taxon>
        <taxon>Micromonosporales</taxon>
        <taxon>Micromonosporaceae</taxon>
        <taxon>Virgisporangium</taxon>
    </lineage>
</organism>